<dbReference type="SUPFAM" id="SSF51905">
    <property type="entry name" value="FAD/NAD(P)-binding domain"/>
    <property type="match status" value="1"/>
</dbReference>
<reference evidence="2 3" key="1">
    <citation type="submission" date="2016-04" db="EMBL/GenBank/DDBJ databases">
        <title>A degradative enzymes factory behind the ericoid mycorrhizal symbiosis.</title>
        <authorList>
            <consortium name="DOE Joint Genome Institute"/>
            <person name="Martino E."/>
            <person name="Morin E."/>
            <person name="Grelet G."/>
            <person name="Kuo A."/>
            <person name="Kohler A."/>
            <person name="Daghino S."/>
            <person name="Barry K."/>
            <person name="Choi C."/>
            <person name="Cichocki N."/>
            <person name="Clum A."/>
            <person name="Copeland A."/>
            <person name="Hainaut M."/>
            <person name="Haridas S."/>
            <person name="Labutti K."/>
            <person name="Lindquist E."/>
            <person name="Lipzen A."/>
            <person name="Khouja H.-R."/>
            <person name="Murat C."/>
            <person name="Ohm R."/>
            <person name="Olson A."/>
            <person name="Spatafora J."/>
            <person name="Veneault-Fourrey C."/>
            <person name="Henrissat B."/>
            <person name="Grigoriev I."/>
            <person name="Martin F."/>
            <person name="Perotto S."/>
        </authorList>
    </citation>
    <scope>NUCLEOTIDE SEQUENCE [LARGE SCALE GENOMIC DNA]</scope>
    <source>
        <strain evidence="2 3">F</strain>
    </source>
</reference>
<keyword evidence="3" id="KW-1185">Reference proteome</keyword>
<dbReference type="GO" id="GO:0050660">
    <property type="term" value="F:flavin adenine dinucleotide binding"/>
    <property type="evidence" value="ECO:0007669"/>
    <property type="project" value="TreeGrafter"/>
</dbReference>
<dbReference type="Pfam" id="PF07992">
    <property type="entry name" value="Pyr_redox_2"/>
    <property type="match status" value="1"/>
</dbReference>
<accession>A0A2J6RA07</accession>
<evidence type="ECO:0000313" key="3">
    <source>
        <dbReference type="Proteomes" id="UP000235786"/>
    </source>
</evidence>
<dbReference type="EMBL" id="KZ613952">
    <property type="protein sequence ID" value="PMD35352.1"/>
    <property type="molecule type" value="Genomic_DNA"/>
</dbReference>
<dbReference type="AlphaFoldDB" id="A0A2J6RA07"/>
<feature type="domain" description="FAD/NAD(P)-binding" evidence="1">
    <location>
        <begin position="45"/>
        <end position="343"/>
    </location>
</feature>
<dbReference type="STRING" id="1149755.A0A2J6RA07"/>
<organism evidence="2 3">
    <name type="scientific">Hyaloscypha variabilis (strain UAMH 11265 / GT02V1 / F)</name>
    <name type="common">Meliniomyces variabilis</name>
    <dbReference type="NCBI Taxonomy" id="1149755"/>
    <lineage>
        <taxon>Eukaryota</taxon>
        <taxon>Fungi</taxon>
        <taxon>Dikarya</taxon>
        <taxon>Ascomycota</taxon>
        <taxon>Pezizomycotina</taxon>
        <taxon>Leotiomycetes</taxon>
        <taxon>Helotiales</taxon>
        <taxon>Hyaloscyphaceae</taxon>
        <taxon>Hyaloscypha</taxon>
        <taxon>Hyaloscypha variabilis</taxon>
    </lineage>
</organism>
<proteinExistence type="predicted"/>
<protein>
    <submittedName>
        <fullName evidence="2">FAD/NAD(P)-binding domain-containing protein</fullName>
    </submittedName>
</protein>
<dbReference type="GO" id="GO:0005737">
    <property type="term" value="C:cytoplasm"/>
    <property type="evidence" value="ECO:0007669"/>
    <property type="project" value="TreeGrafter"/>
</dbReference>
<dbReference type="InterPro" id="IPR036188">
    <property type="entry name" value="FAD/NAD-bd_sf"/>
</dbReference>
<dbReference type="Gene3D" id="3.50.50.100">
    <property type="match status" value="1"/>
</dbReference>
<dbReference type="OrthoDB" id="202203at2759"/>
<dbReference type="PANTHER" id="PTHR43735:SF5">
    <property type="entry name" value="FAD_NAD(P)-BINDING DOMAIN-CONTAINING PROTEIN"/>
    <property type="match status" value="1"/>
</dbReference>
<evidence type="ECO:0000259" key="1">
    <source>
        <dbReference type="Pfam" id="PF07992"/>
    </source>
</evidence>
<evidence type="ECO:0000313" key="2">
    <source>
        <dbReference type="EMBL" id="PMD35352.1"/>
    </source>
</evidence>
<dbReference type="PANTHER" id="PTHR43735">
    <property type="entry name" value="APOPTOSIS-INDUCING FACTOR 1"/>
    <property type="match status" value="1"/>
</dbReference>
<gene>
    <name evidence="2" type="ORF">L207DRAFT_637725</name>
</gene>
<dbReference type="GO" id="GO:0004174">
    <property type="term" value="F:electron-transferring-flavoprotein dehydrogenase activity"/>
    <property type="evidence" value="ECO:0007669"/>
    <property type="project" value="TreeGrafter"/>
</dbReference>
<dbReference type="InterPro" id="IPR023753">
    <property type="entry name" value="FAD/NAD-binding_dom"/>
</dbReference>
<sequence length="422" mass="46381">MPSDKLRVFTRYLPFLLKYGLKFLYQRLQATVHRRTYCSLPSPQTVLVIGGSFTGVWLARRLTESLPSGYKVILIEKNSHFNYLFNFPRYSVLQGHEQQAFIPYQGLFENAPEGIFEQITDEVICVREGDVELRSGKCIQYAYLVIATGATQSPPAKLLASRKGEACAELRVLQTRIKEAERIAVVGGGAVGVQLSADVKSFYPDKKVVLIHSRGQLLSNFGVRLHEYVVGKLAALGVDVLLGERPATPGDGKWESAELILKDGRSELFDLVIPSTGQTPNTSIIAGFAPSSISAQTGRILVKSTLQLEGDGKFDEVFENIFALGDVAETGGPKMASAGMMQGEIVRENILALIRGEQLAEYTPLALEGALKLRLGKDECVMYIQEDDGTDFMFPGKNGNVDLEAAKAWKMFGAVFEEEANE</sequence>
<name>A0A2J6RA07_HYAVF</name>
<dbReference type="Proteomes" id="UP000235786">
    <property type="component" value="Unassembled WGS sequence"/>
</dbReference>
<dbReference type="PRINTS" id="PR00368">
    <property type="entry name" value="FADPNR"/>
</dbReference>